<evidence type="ECO:0000256" key="3">
    <source>
        <dbReference type="ARBA" id="ARBA00023242"/>
    </source>
</evidence>
<dbReference type="PANTHER" id="PTHR13900:SF0">
    <property type="entry name" value="TRANSCRIPTION INITIATION FACTOR TFIID SUBUNIT 1"/>
    <property type="match status" value="1"/>
</dbReference>
<dbReference type="GO" id="GO:0017025">
    <property type="term" value="F:TBP-class protein binding"/>
    <property type="evidence" value="ECO:0007669"/>
    <property type="project" value="InterPro"/>
</dbReference>
<dbReference type="InterPro" id="IPR036427">
    <property type="entry name" value="Bromodomain-like_sf"/>
</dbReference>
<organism evidence="6">
    <name type="scientific">Encephalitozoon cuniculi</name>
    <name type="common">Microsporidian parasite</name>
    <dbReference type="NCBI Taxonomy" id="6035"/>
    <lineage>
        <taxon>Eukaryota</taxon>
        <taxon>Fungi</taxon>
        <taxon>Fungi incertae sedis</taxon>
        <taxon>Microsporidia</taxon>
        <taxon>Unikaryonidae</taxon>
        <taxon>Encephalitozoon</taxon>
    </lineage>
</organism>
<dbReference type="PRINTS" id="PR00503">
    <property type="entry name" value="BROMODOMAIN"/>
</dbReference>
<evidence type="ECO:0000256" key="2">
    <source>
        <dbReference type="ARBA" id="ARBA00023117"/>
    </source>
</evidence>
<keyword evidence="6" id="KW-0396">Initiation factor</keyword>
<dbReference type="PROSITE" id="PS50014">
    <property type="entry name" value="BROMODOMAIN_2"/>
    <property type="match status" value="1"/>
</dbReference>
<dbReference type="GO" id="GO:0003743">
    <property type="term" value="F:translation initiation factor activity"/>
    <property type="evidence" value="ECO:0007669"/>
    <property type="project" value="UniProtKB-KW"/>
</dbReference>
<dbReference type="InterPro" id="IPR040240">
    <property type="entry name" value="TAF1"/>
</dbReference>
<keyword evidence="6" id="KW-0648">Protein biosynthesis</keyword>
<protein>
    <submittedName>
        <fullName evidence="6">Transcription initiation factor TFIId111kDa subunit</fullName>
    </submittedName>
</protein>
<dbReference type="PANTHER" id="PTHR13900">
    <property type="entry name" value="TRANSCRIPTION INITIATION FACTOR TFIID"/>
    <property type="match status" value="1"/>
</dbReference>
<gene>
    <name evidence="6" type="ORF">ECU10_0760</name>
</gene>
<dbReference type="InterPro" id="IPR001487">
    <property type="entry name" value="Bromodomain"/>
</dbReference>
<keyword evidence="2 4" id="KW-0103">Bromodomain</keyword>
<evidence type="ECO:0000259" key="5">
    <source>
        <dbReference type="PROSITE" id="PS50014"/>
    </source>
</evidence>
<evidence type="ECO:0000256" key="1">
    <source>
        <dbReference type="ARBA" id="ARBA00004123"/>
    </source>
</evidence>
<dbReference type="Gene3D" id="1.20.920.10">
    <property type="entry name" value="Bromodomain-like"/>
    <property type="match status" value="1"/>
</dbReference>
<dbReference type="VEuPathDB" id="MicrosporidiaDB:AEWQ_100670"/>
<dbReference type="Pfam" id="PF00439">
    <property type="entry name" value="Bromodomain"/>
    <property type="match status" value="1"/>
</dbReference>
<evidence type="ECO:0000256" key="4">
    <source>
        <dbReference type="PROSITE-ProRule" id="PRU00035"/>
    </source>
</evidence>
<reference evidence="6" key="1">
    <citation type="journal article" date="2013" name="Eukaryot. Cell">
        <title>Extremely Reduced Levels of Heterozygosity in the Vertebrate Pathogen Encephalitozoon cuniculi.</title>
        <authorList>
            <person name="Selman M."/>
            <person name="Sak B."/>
            <person name="Kvac M."/>
            <person name="Farinelli L."/>
            <person name="Weiss L.M."/>
            <person name="Corradi N."/>
        </authorList>
    </citation>
    <scope>NUCLEOTIDE SEQUENCE</scope>
</reference>
<dbReference type="InterPro" id="IPR022591">
    <property type="entry name" value="TAF1_HAT_dom"/>
</dbReference>
<name>M1JL47_ENCCN</name>
<dbReference type="VEuPathDB" id="MicrosporidiaDB:AEWD_100670"/>
<dbReference type="GO" id="GO:0004402">
    <property type="term" value="F:histone acetyltransferase activity"/>
    <property type="evidence" value="ECO:0007669"/>
    <property type="project" value="InterPro"/>
</dbReference>
<dbReference type="AlphaFoldDB" id="M1JL47"/>
<dbReference type="GO" id="GO:0005669">
    <property type="term" value="C:transcription factor TFIID complex"/>
    <property type="evidence" value="ECO:0007669"/>
    <property type="project" value="InterPro"/>
</dbReference>
<dbReference type="VEuPathDB" id="MicrosporidiaDB:ECU10_0760"/>
<dbReference type="SMART" id="SM00297">
    <property type="entry name" value="BROMO"/>
    <property type="match status" value="1"/>
</dbReference>
<proteinExistence type="predicted"/>
<comment type="subcellular location">
    <subcellularLocation>
        <location evidence="1">Nucleus</location>
    </subcellularLocation>
</comment>
<keyword evidence="3" id="KW-0539">Nucleus</keyword>
<sequence length="883" mass="102031">MEAELEICCGKAAQDEEKSVSEAGDGPPGSRMVRIRFLDLLVIEKPYEYKLRKYKGRKVPNESMSYEVDDQAKFRNSMTYARDSNTTLQALSGSTRSTGLRQYLKRRQLEKEISKRKALDDSLREVEEVKYPFDLVEWENNIIYDFDRAGGRMKMDTVTTEFVDSILEEDWERYVVVDESDMKSRKSFLTLYLEDPNLIFEKIDDKRQTKPKKKQKEVFSVDKPLKGKYNISLDKYYGQESKAKNSLGTFGVQHSLPALRLDPMFYKNNHTKEELRNFHRPRFMVRGSNIRFKTIEAGRNKPQGIIKKAGELTVRDASPFSLFEYSEEEPFFLVNPGMVSLLNIYYRKSNARDEYAPDQSQYTVLDPEDPSPFFGFGDVTPGTSIQALTNNLFIAPVFKHSSGDYLCIVEPSNSGEMSLVYRSIDNLYCVGQQFPLEEVYAPHSRKLNVFCKNRLKVAAFRLFNSKEGGSKELRISQLDEMFPYFSEGSKRKWLKEYADCVKKGRDNVWVLRPSSALLGEEDLRKLVTPENICQYESMLAGERKLQDSGYKTVVESDDEENEEEMAPPPWCLSRNFVNACNGRGLLELSGPGDPSGIGEGFSFRKIRLKRGNEVENRKIINEHQSRYKEEIDRIWSKQLASLSSVEEIPFDESFLARRHREERKNADLLSETTMLSEETHLTIRRTYGEGSTSYVEVERVSDPRVIKAYLKARKKKISEERKGVLTCGNCGQVGHMKTNKACPKFASATKMTKKKIEAEKRKARVYLQEVMIDLLGQFFQIPYSVAFHRPVSTKKFPDYPLIVSDPIDLTTIKTKARHNKYRKFSEFLEDLELMRSNCCKYNGEDHSLTRIADNIVEAGYKRYNERMEEILEAERVLNGSFDE</sequence>
<dbReference type="GO" id="GO:0016251">
    <property type="term" value="F:RNA polymerase II general transcription initiation factor activity"/>
    <property type="evidence" value="ECO:0007669"/>
    <property type="project" value="InterPro"/>
</dbReference>
<feature type="domain" description="Bromo" evidence="5">
    <location>
        <begin position="779"/>
        <end position="849"/>
    </location>
</feature>
<dbReference type="VEuPathDB" id="MicrosporidiaDB:AEWR_100670"/>
<dbReference type="EMBL" id="KC513615">
    <property type="protein sequence ID" value="AGE96259.1"/>
    <property type="molecule type" value="Genomic_DNA"/>
</dbReference>
<dbReference type="SUPFAM" id="SSF47370">
    <property type="entry name" value="Bromodomain"/>
    <property type="match status" value="1"/>
</dbReference>
<accession>M1JL47</accession>
<dbReference type="VEuPathDB" id="MicrosporidiaDB:M970_100670"/>
<dbReference type="Pfam" id="PF12157">
    <property type="entry name" value="DUF3591"/>
    <property type="match status" value="1"/>
</dbReference>
<dbReference type="GO" id="GO:0051123">
    <property type="term" value="P:RNA polymerase II preinitiation complex assembly"/>
    <property type="evidence" value="ECO:0007669"/>
    <property type="project" value="TreeGrafter"/>
</dbReference>
<evidence type="ECO:0000313" key="6">
    <source>
        <dbReference type="EMBL" id="AGE96259.1"/>
    </source>
</evidence>